<accession>A0A218VWB1</accession>
<dbReference type="GO" id="GO:0006796">
    <property type="term" value="P:phosphate-containing compound metabolic process"/>
    <property type="evidence" value="ECO:0007669"/>
    <property type="project" value="InterPro"/>
</dbReference>
<evidence type="ECO:0000256" key="3">
    <source>
        <dbReference type="ARBA" id="ARBA00012146"/>
    </source>
</evidence>
<dbReference type="GeneID" id="116204873"/>
<keyword evidence="8" id="KW-0812">Transmembrane</keyword>
<dbReference type="PANTHER" id="PTHR10286">
    <property type="entry name" value="INORGANIC PYROPHOSPHATASE"/>
    <property type="match status" value="1"/>
</dbReference>
<dbReference type="EC" id="3.6.1.1" evidence="3"/>
<evidence type="ECO:0000313" key="11">
    <source>
        <dbReference type="Proteomes" id="UP000515151"/>
    </source>
</evidence>
<dbReference type="Proteomes" id="UP000197138">
    <property type="component" value="Unassembled WGS sequence"/>
</dbReference>
<dbReference type="InterPro" id="IPR036649">
    <property type="entry name" value="Pyrophosphatase_sf"/>
</dbReference>
<evidence type="ECO:0000256" key="8">
    <source>
        <dbReference type="SAM" id="Phobius"/>
    </source>
</evidence>
<reference evidence="9" key="2">
    <citation type="submission" date="2017-06" db="EMBL/GenBank/DDBJ databases">
        <title>The pomegranate genome and the genomics of punicalagin biosynthesis.</title>
        <authorList>
            <person name="Xu C."/>
        </authorList>
    </citation>
    <scope>NUCLEOTIDE SEQUENCE [LARGE SCALE GENOMIC DNA]</scope>
    <source>
        <tissue evidence="9">Fresh leaf</tissue>
    </source>
</reference>
<dbReference type="GO" id="GO:0000287">
    <property type="term" value="F:magnesium ion binding"/>
    <property type="evidence" value="ECO:0007669"/>
    <property type="project" value="InterPro"/>
</dbReference>
<dbReference type="RefSeq" id="XP_031393085.1">
    <property type="nucleotide sequence ID" value="XM_031537225.1"/>
</dbReference>
<keyword evidence="6" id="KW-0460">Magnesium</keyword>
<proteinExistence type="inferred from homology"/>
<comment type="catalytic activity">
    <reaction evidence="7">
        <text>diphosphate + H2O = 2 phosphate + H(+)</text>
        <dbReference type="Rhea" id="RHEA:24576"/>
        <dbReference type="ChEBI" id="CHEBI:15377"/>
        <dbReference type="ChEBI" id="CHEBI:15378"/>
        <dbReference type="ChEBI" id="CHEBI:33019"/>
        <dbReference type="ChEBI" id="CHEBI:43474"/>
        <dbReference type="EC" id="3.6.1.1"/>
    </reaction>
</comment>
<reference evidence="11" key="3">
    <citation type="journal article" date="2020" name="Plant Biotechnol. J.">
        <title>The pomegranate (Punica granatum L.) draft genome dissects genetic divergence between soft- and hard-seeded cultivars.</title>
        <authorList>
            <person name="Luo X."/>
            <person name="Li H."/>
            <person name="Wu Z."/>
            <person name="Yao W."/>
            <person name="Zhao P."/>
            <person name="Cao D."/>
            <person name="Yu H."/>
            <person name="Li K."/>
            <person name="Poudel K."/>
            <person name="Zhao D."/>
            <person name="Zhang F."/>
            <person name="Xia X."/>
            <person name="Chen L."/>
            <person name="Wang Q."/>
            <person name="Jing D."/>
            <person name="Cao S."/>
        </authorList>
    </citation>
    <scope>NUCLEOTIDE SEQUENCE [LARGE SCALE GENOMIC DNA]</scope>
</reference>
<name>A0A218VWB1_PUNGR</name>
<dbReference type="SUPFAM" id="SSF50324">
    <property type="entry name" value="Inorganic pyrophosphatase"/>
    <property type="match status" value="1"/>
</dbReference>
<comment type="cofactor">
    <cofactor evidence="1">
        <name>Mg(2+)</name>
        <dbReference type="ChEBI" id="CHEBI:18420"/>
    </cofactor>
</comment>
<dbReference type="OrthoDB" id="1698121at2759"/>
<reference evidence="10" key="1">
    <citation type="journal article" date="2017" name="Plant J.">
        <title>The pomegranate (Punica granatum L.) genome and the genomics of punicalagin biosynthesis.</title>
        <authorList>
            <person name="Qin G."/>
            <person name="Xu C."/>
            <person name="Ming R."/>
            <person name="Tang H."/>
            <person name="Guyot R."/>
            <person name="Kramer E.M."/>
            <person name="Hu Y."/>
            <person name="Yi X."/>
            <person name="Qi Y."/>
            <person name="Xu X."/>
            <person name="Gao Z."/>
            <person name="Pan H."/>
            <person name="Jian J."/>
            <person name="Tian Y."/>
            <person name="Yue Z."/>
            <person name="Xu Y."/>
        </authorList>
    </citation>
    <scope>NUCLEOTIDE SEQUENCE [LARGE SCALE GENOMIC DNA]</scope>
    <source>
        <strain evidence="10">cv. Dabenzi</strain>
    </source>
</reference>
<evidence type="ECO:0000256" key="6">
    <source>
        <dbReference type="ARBA" id="ARBA00022842"/>
    </source>
</evidence>
<dbReference type="Proteomes" id="UP000515151">
    <property type="component" value="Chromosome 4"/>
</dbReference>
<keyword evidence="11" id="KW-1185">Reference proteome</keyword>
<keyword evidence="8" id="KW-0472">Membrane</keyword>
<comment type="similarity">
    <text evidence="2">Belongs to the PPase family.</text>
</comment>
<dbReference type="InterPro" id="IPR008162">
    <property type="entry name" value="Pyrophosphatase"/>
</dbReference>
<keyword evidence="8" id="KW-1133">Transmembrane helix</keyword>
<dbReference type="GO" id="GO:0004427">
    <property type="term" value="F:inorganic diphosphate phosphatase activity"/>
    <property type="evidence" value="ECO:0007669"/>
    <property type="project" value="UniProtKB-EC"/>
</dbReference>
<evidence type="ECO:0000313" key="10">
    <source>
        <dbReference type="Proteomes" id="UP000197138"/>
    </source>
</evidence>
<evidence type="ECO:0000313" key="12">
    <source>
        <dbReference type="RefSeq" id="XP_031393085.1"/>
    </source>
</evidence>
<evidence type="ECO:0000256" key="2">
    <source>
        <dbReference type="ARBA" id="ARBA00006220"/>
    </source>
</evidence>
<evidence type="ECO:0000256" key="7">
    <source>
        <dbReference type="ARBA" id="ARBA00047820"/>
    </source>
</evidence>
<organism evidence="9 10">
    <name type="scientific">Punica granatum</name>
    <name type="common">Pomegranate</name>
    <dbReference type="NCBI Taxonomy" id="22663"/>
    <lineage>
        <taxon>Eukaryota</taxon>
        <taxon>Viridiplantae</taxon>
        <taxon>Streptophyta</taxon>
        <taxon>Embryophyta</taxon>
        <taxon>Tracheophyta</taxon>
        <taxon>Spermatophyta</taxon>
        <taxon>Magnoliopsida</taxon>
        <taxon>eudicotyledons</taxon>
        <taxon>Gunneridae</taxon>
        <taxon>Pentapetalae</taxon>
        <taxon>rosids</taxon>
        <taxon>malvids</taxon>
        <taxon>Myrtales</taxon>
        <taxon>Lythraceae</taxon>
        <taxon>Punica</taxon>
    </lineage>
</organism>
<protein>
    <recommendedName>
        <fullName evidence="3">inorganic diphosphatase</fullName>
        <ecNumber evidence="3">3.6.1.1</ecNumber>
    </recommendedName>
</protein>
<gene>
    <name evidence="12" type="primary">LOC116204873</name>
    <name evidence="9" type="ORF">CDL15_Pgr028482</name>
</gene>
<evidence type="ECO:0000256" key="1">
    <source>
        <dbReference type="ARBA" id="ARBA00001946"/>
    </source>
</evidence>
<dbReference type="GO" id="GO:0005737">
    <property type="term" value="C:cytoplasm"/>
    <property type="evidence" value="ECO:0007669"/>
    <property type="project" value="InterPro"/>
</dbReference>
<dbReference type="EMBL" id="MTKT01005739">
    <property type="protein sequence ID" value="OWM64765.1"/>
    <property type="molecule type" value="Genomic_DNA"/>
</dbReference>
<sequence length="109" mass="12400">MMGLGKKVSRWHDILLHSRDVVFNFVVEITKESSAKMEVATDEPFTRIKQDTKKANPLLSVIVVGRRCQWATILIMVVGGALIAGSLGIKTYYEVRRLRKIELIKKKET</sequence>
<dbReference type="AlphaFoldDB" id="A0A218VWB1"/>
<evidence type="ECO:0000256" key="4">
    <source>
        <dbReference type="ARBA" id="ARBA00022723"/>
    </source>
</evidence>
<reference evidence="12" key="4">
    <citation type="submission" date="2025-04" db="UniProtKB">
        <authorList>
            <consortium name="RefSeq"/>
        </authorList>
    </citation>
    <scope>IDENTIFICATION</scope>
    <source>
        <tissue evidence="12">Leaf</tissue>
    </source>
</reference>
<evidence type="ECO:0000313" key="9">
    <source>
        <dbReference type="EMBL" id="OWM64765.1"/>
    </source>
</evidence>
<keyword evidence="4" id="KW-0479">Metal-binding</keyword>
<feature type="transmembrane region" description="Helical" evidence="8">
    <location>
        <begin position="70"/>
        <end position="93"/>
    </location>
</feature>
<keyword evidence="5" id="KW-0378">Hydrolase</keyword>
<dbReference type="Gene3D" id="3.90.80.10">
    <property type="entry name" value="Inorganic pyrophosphatase"/>
    <property type="match status" value="1"/>
</dbReference>
<evidence type="ECO:0000256" key="5">
    <source>
        <dbReference type="ARBA" id="ARBA00022801"/>
    </source>
</evidence>